<keyword evidence="2 11" id="KW-1003">Cell membrane</keyword>
<evidence type="ECO:0000256" key="6">
    <source>
        <dbReference type="ARBA" id="ARBA00022840"/>
    </source>
</evidence>
<evidence type="ECO:0000256" key="1">
    <source>
        <dbReference type="ARBA" id="ARBA00022448"/>
    </source>
</evidence>
<protein>
    <recommendedName>
        <fullName evidence="11">Potassium-transporting ATPase KdpC subunit</fullName>
    </recommendedName>
    <alternativeName>
        <fullName evidence="11">ATP phosphohydrolase [potassium-transporting] C chain</fullName>
    </alternativeName>
    <alternativeName>
        <fullName evidence="11">Potassium-binding and translocating subunit C</fullName>
    </alternativeName>
    <alternativeName>
        <fullName evidence="11">Potassium-translocating ATPase C chain</fullName>
    </alternativeName>
</protein>
<evidence type="ECO:0000256" key="2">
    <source>
        <dbReference type="ARBA" id="ARBA00022475"/>
    </source>
</evidence>
<evidence type="ECO:0000313" key="13">
    <source>
        <dbReference type="Proteomes" id="UP000245959"/>
    </source>
</evidence>
<sequence length="187" mass="19991">MNMTTNISGAIRTAVLSILLCCVVYTLVIWAIAQLFVPNTANGSLVKNEAGEYVGSRQVAQEFTQDKYFHSRPSAADYNGAGAVGSNLTPTSPKITERAREIIKKYGATAGNLIPADMVTASGSGLDPHITLAAAKFQAPRVAKARGISEAELEKIIASQVEYPGGVMRNEPIVNVLMLNLALDRKR</sequence>
<evidence type="ECO:0000256" key="10">
    <source>
        <dbReference type="ARBA" id="ARBA00023136"/>
    </source>
</evidence>
<evidence type="ECO:0000256" key="7">
    <source>
        <dbReference type="ARBA" id="ARBA00022958"/>
    </source>
</evidence>
<dbReference type="GO" id="GO:0008556">
    <property type="term" value="F:P-type potassium transmembrane transporter activity"/>
    <property type="evidence" value="ECO:0007669"/>
    <property type="project" value="InterPro"/>
</dbReference>
<dbReference type="InterPro" id="IPR003820">
    <property type="entry name" value="KdpC"/>
</dbReference>
<keyword evidence="4 11" id="KW-0812">Transmembrane</keyword>
<dbReference type="GO" id="GO:0005886">
    <property type="term" value="C:plasma membrane"/>
    <property type="evidence" value="ECO:0007669"/>
    <property type="project" value="UniProtKB-SubCell"/>
</dbReference>
<reference evidence="12 13" key="1">
    <citation type="submission" date="2018-04" db="EMBL/GenBank/DDBJ databases">
        <title>Genomic Encyclopedia of Type Strains, Phase IV (KMG-IV): sequencing the most valuable type-strain genomes for metagenomic binning, comparative biology and taxonomic classification.</title>
        <authorList>
            <person name="Goeker M."/>
        </authorList>
    </citation>
    <scope>NUCLEOTIDE SEQUENCE [LARGE SCALE GENOMIC DNA]</scope>
    <source>
        <strain evidence="12 13">DSM 14823</strain>
    </source>
</reference>
<evidence type="ECO:0000256" key="9">
    <source>
        <dbReference type="ARBA" id="ARBA00023065"/>
    </source>
</evidence>
<keyword evidence="13" id="KW-1185">Reference proteome</keyword>
<keyword evidence="8 11" id="KW-1133">Transmembrane helix</keyword>
<dbReference type="NCBIfam" id="NF001454">
    <property type="entry name" value="PRK00315.1"/>
    <property type="match status" value="1"/>
</dbReference>
<accession>A0A2U1AV76</accession>
<name>A0A2U1AV76_9BACT</name>
<comment type="function">
    <text evidence="11">Part of the high-affinity ATP-driven potassium transport (or Kdp) system, which catalyzes the hydrolysis of ATP coupled with the electrogenic transport of potassium into the cytoplasm. This subunit acts as a catalytic chaperone that increases the ATP-binding affinity of the ATP-hydrolyzing subunit KdpB by the formation of a transient KdpB/KdpC/ATP ternary complex.</text>
</comment>
<organism evidence="12 13">
    <name type="scientific">Victivallis vadensis</name>
    <dbReference type="NCBI Taxonomy" id="172901"/>
    <lineage>
        <taxon>Bacteria</taxon>
        <taxon>Pseudomonadati</taxon>
        <taxon>Lentisphaerota</taxon>
        <taxon>Lentisphaeria</taxon>
        <taxon>Victivallales</taxon>
        <taxon>Victivallaceae</taxon>
        <taxon>Victivallis</taxon>
    </lineage>
</organism>
<evidence type="ECO:0000256" key="11">
    <source>
        <dbReference type="HAMAP-Rule" id="MF_00276"/>
    </source>
</evidence>
<dbReference type="Proteomes" id="UP000245959">
    <property type="component" value="Unassembled WGS sequence"/>
</dbReference>
<keyword evidence="6 11" id="KW-0067">ATP-binding</keyword>
<dbReference type="GeneID" id="78295674"/>
<dbReference type="PIRSF" id="PIRSF001296">
    <property type="entry name" value="K_ATPase_KdpC"/>
    <property type="match status" value="1"/>
</dbReference>
<comment type="similarity">
    <text evidence="11">Belongs to the KdpC family.</text>
</comment>
<keyword evidence="10 11" id="KW-0472">Membrane</keyword>
<dbReference type="GO" id="GO:0005524">
    <property type="term" value="F:ATP binding"/>
    <property type="evidence" value="ECO:0007669"/>
    <property type="project" value="UniProtKB-UniRule"/>
</dbReference>
<gene>
    <name evidence="11" type="primary">kdpC</name>
    <name evidence="12" type="ORF">C8D82_11737</name>
</gene>
<dbReference type="PANTHER" id="PTHR30042">
    <property type="entry name" value="POTASSIUM-TRANSPORTING ATPASE C CHAIN"/>
    <property type="match status" value="1"/>
</dbReference>
<feature type="transmembrane region" description="Helical" evidence="11">
    <location>
        <begin position="12"/>
        <end position="37"/>
    </location>
</feature>
<keyword evidence="9 11" id="KW-0406">Ion transport</keyword>
<keyword evidence="1 11" id="KW-0813">Transport</keyword>
<evidence type="ECO:0000256" key="5">
    <source>
        <dbReference type="ARBA" id="ARBA00022741"/>
    </source>
</evidence>
<dbReference type="EMBL" id="QEKH01000017">
    <property type="protein sequence ID" value="PVY40318.1"/>
    <property type="molecule type" value="Genomic_DNA"/>
</dbReference>
<evidence type="ECO:0000256" key="4">
    <source>
        <dbReference type="ARBA" id="ARBA00022692"/>
    </source>
</evidence>
<comment type="subcellular location">
    <subcellularLocation>
        <location evidence="11">Cell membrane</location>
        <topology evidence="11">Single-pass membrane protein</topology>
    </subcellularLocation>
</comment>
<comment type="caution">
    <text evidence="12">The sequence shown here is derived from an EMBL/GenBank/DDBJ whole genome shotgun (WGS) entry which is preliminary data.</text>
</comment>
<comment type="subunit">
    <text evidence="11">The system is composed of three essential subunits: KdpA, KdpB and KdpC.</text>
</comment>
<evidence type="ECO:0000256" key="3">
    <source>
        <dbReference type="ARBA" id="ARBA00022538"/>
    </source>
</evidence>
<dbReference type="PANTHER" id="PTHR30042:SF2">
    <property type="entry name" value="POTASSIUM-TRANSPORTING ATPASE KDPC SUBUNIT"/>
    <property type="match status" value="1"/>
</dbReference>
<keyword evidence="3 11" id="KW-0633">Potassium transport</keyword>
<evidence type="ECO:0000313" key="12">
    <source>
        <dbReference type="EMBL" id="PVY40318.1"/>
    </source>
</evidence>
<dbReference type="NCBIfam" id="TIGR00681">
    <property type="entry name" value="kdpC"/>
    <property type="match status" value="1"/>
</dbReference>
<keyword evidence="7 11" id="KW-0630">Potassium</keyword>
<dbReference type="Pfam" id="PF02669">
    <property type="entry name" value="KdpC"/>
    <property type="match status" value="1"/>
</dbReference>
<dbReference type="AlphaFoldDB" id="A0A2U1AV76"/>
<dbReference type="HAMAP" id="MF_00276">
    <property type="entry name" value="KdpC"/>
    <property type="match status" value="1"/>
</dbReference>
<dbReference type="RefSeq" id="WP_207776121.1">
    <property type="nucleotide sequence ID" value="NZ_CABMMC010000128.1"/>
</dbReference>
<proteinExistence type="inferred from homology"/>
<evidence type="ECO:0000256" key="8">
    <source>
        <dbReference type="ARBA" id="ARBA00022989"/>
    </source>
</evidence>
<keyword evidence="5 11" id="KW-0547">Nucleotide-binding</keyword>